<accession>A0A9Q3CF22</accession>
<dbReference type="Proteomes" id="UP000765509">
    <property type="component" value="Unassembled WGS sequence"/>
</dbReference>
<sequence>MWFKQWYEEARLLTLKEPIVIYEDNQACIKTANGDCNLNNKHLKHANIKFHFIKEAIQRQIVCLRYIPSAQMLVDFLTKSVNKETLEKSLQKLCLLRLGERGDEEISTPKGLGEHDLTPSAKAQKLTELHLLSSVNQRPLPMSGKL</sequence>
<keyword evidence="2" id="KW-1185">Reference proteome</keyword>
<dbReference type="CDD" id="cd09272">
    <property type="entry name" value="RNase_HI_RT_Ty1"/>
    <property type="match status" value="1"/>
</dbReference>
<organism evidence="1 2">
    <name type="scientific">Austropuccinia psidii MF-1</name>
    <dbReference type="NCBI Taxonomy" id="1389203"/>
    <lineage>
        <taxon>Eukaryota</taxon>
        <taxon>Fungi</taxon>
        <taxon>Dikarya</taxon>
        <taxon>Basidiomycota</taxon>
        <taxon>Pucciniomycotina</taxon>
        <taxon>Pucciniomycetes</taxon>
        <taxon>Pucciniales</taxon>
        <taxon>Sphaerophragmiaceae</taxon>
        <taxon>Austropuccinia</taxon>
    </lineage>
</organism>
<evidence type="ECO:0000313" key="1">
    <source>
        <dbReference type="EMBL" id="MBW0481506.1"/>
    </source>
</evidence>
<comment type="caution">
    <text evidence="1">The sequence shown here is derived from an EMBL/GenBank/DDBJ whole genome shotgun (WGS) entry which is preliminary data.</text>
</comment>
<dbReference type="AlphaFoldDB" id="A0A9Q3CF22"/>
<reference evidence="1" key="1">
    <citation type="submission" date="2021-03" db="EMBL/GenBank/DDBJ databases">
        <title>Draft genome sequence of rust myrtle Austropuccinia psidii MF-1, a brazilian biotype.</title>
        <authorList>
            <person name="Quecine M.C."/>
            <person name="Pachon D.M.R."/>
            <person name="Bonatelli M.L."/>
            <person name="Correr F.H."/>
            <person name="Franceschini L.M."/>
            <person name="Leite T.F."/>
            <person name="Margarido G.R.A."/>
            <person name="Almeida C.A."/>
            <person name="Ferrarezi J.A."/>
            <person name="Labate C.A."/>
        </authorList>
    </citation>
    <scope>NUCLEOTIDE SEQUENCE</scope>
    <source>
        <strain evidence="1">MF-1</strain>
    </source>
</reference>
<dbReference type="EMBL" id="AVOT02006418">
    <property type="protein sequence ID" value="MBW0481506.1"/>
    <property type="molecule type" value="Genomic_DNA"/>
</dbReference>
<proteinExistence type="predicted"/>
<evidence type="ECO:0008006" key="3">
    <source>
        <dbReference type="Google" id="ProtNLM"/>
    </source>
</evidence>
<gene>
    <name evidence="1" type="ORF">O181_021221</name>
</gene>
<evidence type="ECO:0000313" key="2">
    <source>
        <dbReference type="Proteomes" id="UP000765509"/>
    </source>
</evidence>
<protein>
    <recommendedName>
        <fullName evidence="3">Copia protein</fullName>
    </recommendedName>
</protein>
<name>A0A9Q3CF22_9BASI</name>
<dbReference type="OrthoDB" id="3344688at2759"/>